<reference evidence="3" key="1">
    <citation type="submission" date="2014-07" db="EMBL/GenBank/DDBJ databases">
        <authorList>
            <person name="Martin A.A"/>
            <person name="De Silva N."/>
        </authorList>
    </citation>
    <scope>NUCLEOTIDE SEQUENCE</scope>
</reference>
<evidence type="ECO:0000256" key="1">
    <source>
        <dbReference type="SAM" id="MobiDB-lite"/>
    </source>
</evidence>
<feature type="region of interest" description="Disordered" evidence="1">
    <location>
        <begin position="1"/>
        <end position="21"/>
    </location>
</feature>
<dbReference type="InterPro" id="IPR001279">
    <property type="entry name" value="Metallo-B-lactamas"/>
</dbReference>
<name>A0A0K0FYI7_STRVS</name>
<dbReference type="InterPro" id="IPR036866">
    <property type="entry name" value="RibonucZ/Hydroxyglut_hydro"/>
</dbReference>
<feature type="domain" description="Metallo-beta-lactamase" evidence="2">
    <location>
        <begin position="64"/>
        <end position="240"/>
    </location>
</feature>
<dbReference type="SUPFAM" id="SSF56281">
    <property type="entry name" value="Metallo-hydrolase/oxidoreductase"/>
    <property type="match status" value="1"/>
</dbReference>
<dbReference type="PANTHER" id="PTHR42951:SF4">
    <property type="entry name" value="ACYL-COENZYME A THIOESTERASE MBLAC2"/>
    <property type="match status" value="1"/>
</dbReference>
<organism evidence="3 4">
    <name type="scientific">Strongyloides venezuelensis</name>
    <name type="common">Threadworm</name>
    <dbReference type="NCBI Taxonomy" id="75913"/>
    <lineage>
        <taxon>Eukaryota</taxon>
        <taxon>Metazoa</taxon>
        <taxon>Ecdysozoa</taxon>
        <taxon>Nematoda</taxon>
        <taxon>Chromadorea</taxon>
        <taxon>Rhabditida</taxon>
        <taxon>Tylenchina</taxon>
        <taxon>Panagrolaimomorpha</taxon>
        <taxon>Strongyloidoidea</taxon>
        <taxon>Strongyloididae</taxon>
        <taxon>Strongyloides</taxon>
    </lineage>
</organism>
<evidence type="ECO:0000313" key="3">
    <source>
        <dbReference type="Proteomes" id="UP000035680"/>
    </source>
</evidence>
<protein>
    <submittedName>
        <fullName evidence="4">Lactamase_B domain-containing protein</fullName>
    </submittedName>
</protein>
<dbReference type="PANTHER" id="PTHR42951">
    <property type="entry name" value="METALLO-BETA-LACTAMASE DOMAIN-CONTAINING"/>
    <property type="match status" value="1"/>
</dbReference>
<dbReference type="Proteomes" id="UP000035680">
    <property type="component" value="Unassembled WGS sequence"/>
</dbReference>
<reference evidence="4" key="2">
    <citation type="submission" date="2015-08" db="UniProtKB">
        <authorList>
            <consortium name="WormBaseParasite"/>
        </authorList>
    </citation>
    <scope>IDENTIFICATION</scope>
</reference>
<dbReference type="Pfam" id="PF00753">
    <property type="entry name" value="Lactamase_B"/>
    <property type="match status" value="1"/>
</dbReference>
<dbReference type="InterPro" id="IPR050855">
    <property type="entry name" value="NDM-1-like"/>
</dbReference>
<evidence type="ECO:0000259" key="2">
    <source>
        <dbReference type="Pfam" id="PF00753"/>
    </source>
</evidence>
<feature type="compositionally biased region" description="Low complexity" evidence="1">
    <location>
        <begin position="1"/>
        <end position="13"/>
    </location>
</feature>
<sequence>MPRLPLSTTLTTSYGDSSTKSTNSIIKYNDDNENAKKFDAFNVKQITDNIFCIEENSSNFDAKSLIYLIIGEEKACLIDTGFGSGDLNEYIQSLKIVKDKMKIIVINTHNHCEEVGSNWRFSTTGKLGLSHNCEDLCASNYNKNYTKIPVDSKYQWNVKLYKVTRWLNDKEIILLGSDKKSKNVIEVWHAPGHTPDSLILWYSHDERFFVGDLFHTYNDILLTYEYSSIKNYTESLRKFVNFIKDYKRPERLKYSSSKIDIDEKCVPVVKNYQHFLFGVITGHQKSQYIRLNEDCHEGVKFVTRDKTISLILSSKIYRQLKDARTKRDNYTSSVALSIISTDNISNTSRRDKKSQKR</sequence>
<proteinExistence type="predicted"/>
<evidence type="ECO:0000313" key="4">
    <source>
        <dbReference type="WBParaSite" id="SVE_1751400.1"/>
    </source>
</evidence>
<keyword evidence="3" id="KW-1185">Reference proteome</keyword>
<dbReference type="WBParaSite" id="SVE_1751400.1">
    <property type="protein sequence ID" value="SVE_1751400.1"/>
    <property type="gene ID" value="SVE_1751400"/>
</dbReference>
<dbReference type="STRING" id="75913.A0A0K0FYI7"/>
<dbReference type="AlphaFoldDB" id="A0A0K0FYI7"/>
<dbReference type="Gene3D" id="3.60.15.10">
    <property type="entry name" value="Ribonuclease Z/Hydroxyacylglutathione hydrolase-like"/>
    <property type="match status" value="1"/>
</dbReference>
<accession>A0A0K0FYI7</accession>